<keyword evidence="1" id="KW-0472">Membrane</keyword>
<gene>
    <name evidence="2" type="ORF">NCTC7582_03750</name>
</gene>
<protein>
    <submittedName>
        <fullName evidence="2">Uncharacterized protein</fullName>
    </submittedName>
</protein>
<dbReference type="RefSeq" id="WP_181574685.1">
    <property type="nucleotide sequence ID" value="NZ_UAQE01000002.1"/>
</dbReference>
<dbReference type="AlphaFoldDB" id="A0A2X1A013"/>
<evidence type="ECO:0000256" key="1">
    <source>
        <dbReference type="SAM" id="Phobius"/>
    </source>
</evidence>
<sequence>MSINLPWKRVVIQLTILVKTIVGAIILMCLIAALMTIGLKLATMSKDDYKVVLDKVKAKRALARISPLEIPKRSQLEKRLAEFYRIIRYENTEEKTNQVVVYYLNKYANDIEKIIAAKHYSTRNLTIKHVDNLKGNLNSMLDDAIDELINTMLEDMYNEKDKSKSSINSQAKAILTEFGIKQSS</sequence>
<reference evidence="2 3" key="1">
    <citation type="submission" date="2018-06" db="EMBL/GenBank/DDBJ databases">
        <authorList>
            <consortium name="Pathogen Informatics"/>
            <person name="Doyle S."/>
        </authorList>
    </citation>
    <scope>NUCLEOTIDE SEQUENCE [LARGE SCALE GENOMIC DNA]</scope>
    <source>
        <strain evidence="2 3">NCTC7582</strain>
    </source>
</reference>
<dbReference type="Proteomes" id="UP000251431">
    <property type="component" value="Unassembled WGS sequence"/>
</dbReference>
<evidence type="ECO:0000313" key="2">
    <source>
        <dbReference type="EMBL" id="SPU37357.1"/>
    </source>
</evidence>
<organism evidence="2 3">
    <name type="scientific">Lysinibacillus capsici</name>
    <dbReference type="NCBI Taxonomy" id="2115968"/>
    <lineage>
        <taxon>Bacteria</taxon>
        <taxon>Bacillati</taxon>
        <taxon>Bacillota</taxon>
        <taxon>Bacilli</taxon>
        <taxon>Bacillales</taxon>
        <taxon>Bacillaceae</taxon>
        <taxon>Lysinibacillus</taxon>
    </lineage>
</organism>
<feature type="transmembrane region" description="Helical" evidence="1">
    <location>
        <begin position="12"/>
        <end position="37"/>
    </location>
</feature>
<proteinExistence type="predicted"/>
<name>A0A2X1A013_9BACI</name>
<dbReference type="EMBL" id="UAQE01000002">
    <property type="protein sequence ID" value="SPU37357.1"/>
    <property type="molecule type" value="Genomic_DNA"/>
</dbReference>
<evidence type="ECO:0000313" key="3">
    <source>
        <dbReference type="Proteomes" id="UP000251431"/>
    </source>
</evidence>
<keyword evidence="1" id="KW-0812">Transmembrane</keyword>
<keyword evidence="1" id="KW-1133">Transmembrane helix</keyword>
<accession>A0A2X1A013</accession>